<keyword evidence="4" id="KW-1185">Reference proteome</keyword>
<protein>
    <recommendedName>
        <fullName evidence="2">Putative Flp pilus-assembly TadG-like N-terminal domain-containing protein</fullName>
    </recommendedName>
</protein>
<name>A0A2P8E759_9ACTN</name>
<evidence type="ECO:0000256" key="1">
    <source>
        <dbReference type="SAM" id="Phobius"/>
    </source>
</evidence>
<organism evidence="3 4">
    <name type="scientific">Haloactinopolyspora alba</name>
    <dbReference type="NCBI Taxonomy" id="648780"/>
    <lineage>
        <taxon>Bacteria</taxon>
        <taxon>Bacillati</taxon>
        <taxon>Actinomycetota</taxon>
        <taxon>Actinomycetes</taxon>
        <taxon>Jiangellales</taxon>
        <taxon>Jiangellaceae</taxon>
        <taxon>Haloactinopolyspora</taxon>
    </lineage>
</organism>
<keyword evidence="1" id="KW-0812">Transmembrane</keyword>
<dbReference type="AlphaFoldDB" id="A0A2P8E759"/>
<comment type="caution">
    <text evidence="3">The sequence shown here is derived from an EMBL/GenBank/DDBJ whole genome shotgun (WGS) entry which is preliminary data.</text>
</comment>
<dbReference type="EMBL" id="PYGE01000004">
    <property type="protein sequence ID" value="PSL05296.1"/>
    <property type="molecule type" value="Genomic_DNA"/>
</dbReference>
<keyword evidence="1" id="KW-1133">Transmembrane helix</keyword>
<evidence type="ECO:0000259" key="2">
    <source>
        <dbReference type="Pfam" id="PF13400"/>
    </source>
</evidence>
<keyword evidence="1" id="KW-0472">Membrane</keyword>
<reference evidence="3 4" key="1">
    <citation type="submission" date="2018-03" db="EMBL/GenBank/DDBJ databases">
        <title>Genomic Encyclopedia of Archaeal and Bacterial Type Strains, Phase II (KMG-II): from individual species to whole genera.</title>
        <authorList>
            <person name="Goeker M."/>
        </authorList>
    </citation>
    <scope>NUCLEOTIDE SEQUENCE [LARGE SCALE GENOMIC DNA]</scope>
    <source>
        <strain evidence="3 4">DSM 45211</strain>
    </source>
</reference>
<proteinExistence type="predicted"/>
<dbReference type="InterPro" id="IPR028087">
    <property type="entry name" value="Tad_N"/>
</dbReference>
<feature type="domain" description="Putative Flp pilus-assembly TadG-like N-terminal" evidence="2">
    <location>
        <begin position="15"/>
        <end position="61"/>
    </location>
</feature>
<feature type="transmembrane region" description="Helical" evidence="1">
    <location>
        <begin position="12"/>
        <end position="36"/>
    </location>
</feature>
<dbReference type="RefSeq" id="WP_165358462.1">
    <property type="nucleotide sequence ID" value="NZ_ML142899.1"/>
</dbReference>
<gene>
    <name evidence="3" type="ORF">CLV30_104162</name>
</gene>
<sequence>MPLRRAGHRHHAEAGSITLMVVVVALALVAMVGLVVDGRAQMTAQQRADNVAAEAARAAGQEINGAVVSGSRGIDRARALAAARSHLAAAGVRGSVAVRGDTIVVRTGATEPARILSLVGVTALEATGHATVRIMTGLERPGR</sequence>
<dbReference type="Proteomes" id="UP000243528">
    <property type="component" value="Unassembled WGS sequence"/>
</dbReference>
<evidence type="ECO:0000313" key="4">
    <source>
        <dbReference type="Proteomes" id="UP000243528"/>
    </source>
</evidence>
<dbReference type="Pfam" id="PF13400">
    <property type="entry name" value="Tad"/>
    <property type="match status" value="1"/>
</dbReference>
<evidence type="ECO:0000313" key="3">
    <source>
        <dbReference type="EMBL" id="PSL05296.1"/>
    </source>
</evidence>
<accession>A0A2P8E759</accession>